<feature type="transmembrane region" description="Helical" evidence="5">
    <location>
        <begin position="440"/>
        <end position="462"/>
    </location>
</feature>
<accession>A0AAE0QGK7</accession>
<keyword evidence="8" id="KW-1185">Reference proteome</keyword>
<feature type="transmembrane region" description="Helical" evidence="5">
    <location>
        <begin position="767"/>
        <end position="790"/>
    </location>
</feature>
<protein>
    <recommendedName>
        <fullName evidence="6">Major facilitator superfamily (MFS) profile domain-containing protein</fullName>
    </recommendedName>
</protein>
<feature type="transmembrane region" description="Helical" evidence="5">
    <location>
        <begin position="96"/>
        <end position="114"/>
    </location>
</feature>
<feature type="transmembrane region" description="Helical" evidence="5">
    <location>
        <begin position="257"/>
        <end position="279"/>
    </location>
</feature>
<dbReference type="PANTHER" id="PTHR23503:SF35">
    <property type="entry name" value="SOLUTE CARRIER FAMILY 2, FACILITATED GLUCOSE TRANSPORTER MEMBER 9"/>
    <property type="match status" value="1"/>
</dbReference>
<comment type="caution">
    <text evidence="7">The sequence shown here is derived from an EMBL/GenBank/DDBJ whole genome shotgun (WGS) entry which is preliminary data.</text>
</comment>
<feature type="transmembrane region" description="Helical" evidence="5">
    <location>
        <begin position="286"/>
        <end position="305"/>
    </location>
</feature>
<dbReference type="PROSITE" id="PS00216">
    <property type="entry name" value="SUGAR_TRANSPORT_1"/>
    <property type="match status" value="1"/>
</dbReference>
<evidence type="ECO:0000256" key="4">
    <source>
        <dbReference type="ARBA" id="ARBA00023136"/>
    </source>
</evidence>
<dbReference type="PROSITE" id="PS50850">
    <property type="entry name" value="MFS"/>
    <property type="match status" value="1"/>
</dbReference>
<feature type="transmembrane region" description="Helical" evidence="5">
    <location>
        <begin position="344"/>
        <end position="375"/>
    </location>
</feature>
<evidence type="ECO:0000256" key="1">
    <source>
        <dbReference type="ARBA" id="ARBA00004141"/>
    </source>
</evidence>
<feature type="transmembrane region" description="Helical" evidence="5">
    <location>
        <begin position="158"/>
        <end position="176"/>
    </location>
</feature>
<keyword evidence="2 5" id="KW-0812">Transmembrane</keyword>
<dbReference type="InterPro" id="IPR045263">
    <property type="entry name" value="GLUT"/>
</dbReference>
<dbReference type="EMBL" id="JAUCMX010000016">
    <property type="protein sequence ID" value="KAK3520575.1"/>
    <property type="molecule type" value="Genomic_DNA"/>
</dbReference>
<dbReference type="SUPFAM" id="SSF103473">
    <property type="entry name" value="MFS general substrate transporter"/>
    <property type="match status" value="1"/>
</dbReference>
<feature type="transmembrane region" description="Helical" evidence="5">
    <location>
        <begin position="12"/>
        <end position="30"/>
    </location>
</feature>
<dbReference type="GO" id="GO:0070837">
    <property type="term" value="P:dehydroascorbic acid transport"/>
    <property type="evidence" value="ECO:0007669"/>
    <property type="project" value="TreeGrafter"/>
</dbReference>
<dbReference type="GO" id="GO:0055056">
    <property type="term" value="F:D-glucose transmembrane transporter activity"/>
    <property type="evidence" value="ECO:0007669"/>
    <property type="project" value="TreeGrafter"/>
</dbReference>
<gene>
    <name evidence="7" type="ORF">QTP70_027334</name>
</gene>
<dbReference type="InterPro" id="IPR005828">
    <property type="entry name" value="MFS_sugar_transport-like"/>
</dbReference>
<feature type="transmembrane region" description="Helical" evidence="5">
    <location>
        <begin position="633"/>
        <end position="656"/>
    </location>
</feature>
<dbReference type="Gene3D" id="1.20.1250.20">
    <property type="entry name" value="MFS general substrate transporter like domains"/>
    <property type="match status" value="2"/>
</dbReference>
<feature type="transmembrane region" description="Helical" evidence="5">
    <location>
        <begin position="546"/>
        <end position="568"/>
    </location>
</feature>
<evidence type="ECO:0000256" key="3">
    <source>
        <dbReference type="ARBA" id="ARBA00022989"/>
    </source>
</evidence>
<name>A0AAE0QGK7_9TELE</name>
<dbReference type="Pfam" id="PF00083">
    <property type="entry name" value="Sugar_tr"/>
    <property type="match status" value="2"/>
</dbReference>
<feature type="transmembrane region" description="Helical" evidence="5">
    <location>
        <begin position="229"/>
        <end position="251"/>
    </location>
</feature>
<dbReference type="InterPro" id="IPR036259">
    <property type="entry name" value="MFS_trans_sf"/>
</dbReference>
<feature type="transmembrane region" description="Helical" evidence="5">
    <location>
        <begin position="126"/>
        <end position="146"/>
    </location>
</feature>
<organism evidence="7 8">
    <name type="scientific">Hemibagrus guttatus</name>
    <dbReference type="NCBI Taxonomy" id="175788"/>
    <lineage>
        <taxon>Eukaryota</taxon>
        <taxon>Metazoa</taxon>
        <taxon>Chordata</taxon>
        <taxon>Craniata</taxon>
        <taxon>Vertebrata</taxon>
        <taxon>Euteleostomi</taxon>
        <taxon>Actinopterygii</taxon>
        <taxon>Neopterygii</taxon>
        <taxon>Teleostei</taxon>
        <taxon>Ostariophysi</taxon>
        <taxon>Siluriformes</taxon>
        <taxon>Bagridae</taxon>
        <taxon>Hemibagrus</taxon>
    </lineage>
</organism>
<dbReference type="InterPro" id="IPR003663">
    <property type="entry name" value="Sugar/inositol_transpt"/>
</dbReference>
<dbReference type="PRINTS" id="PR00171">
    <property type="entry name" value="SUGRTRNSPORT"/>
</dbReference>
<feature type="transmembrane region" description="Helical" evidence="5">
    <location>
        <begin position="796"/>
        <end position="817"/>
    </location>
</feature>
<evidence type="ECO:0000313" key="7">
    <source>
        <dbReference type="EMBL" id="KAK3520575.1"/>
    </source>
</evidence>
<feature type="transmembrane region" description="Helical" evidence="5">
    <location>
        <begin position="671"/>
        <end position="693"/>
    </location>
</feature>
<dbReference type="GO" id="GO:0005886">
    <property type="term" value="C:plasma membrane"/>
    <property type="evidence" value="ECO:0007669"/>
    <property type="project" value="TreeGrafter"/>
</dbReference>
<dbReference type="PROSITE" id="PS00217">
    <property type="entry name" value="SUGAR_TRANSPORT_2"/>
    <property type="match status" value="1"/>
</dbReference>
<evidence type="ECO:0000256" key="2">
    <source>
        <dbReference type="ARBA" id="ARBA00022692"/>
    </source>
</evidence>
<proteinExistence type="predicted"/>
<feature type="transmembrane region" description="Helical" evidence="5">
    <location>
        <begin position="65"/>
        <end position="89"/>
    </location>
</feature>
<evidence type="ECO:0000256" key="5">
    <source>
        <dbReference type="SAM" id="Phobius"/>
    </source>
</evidence>
<evidence type="ECO:0000313" key="8">
    <source>
        <dbReference type="Proteomes" id="UP001274896"/>
    </source>
</evidence>
<comment type="subcellular location">
    <subcellularLocation>
        <location evidence="1">Membrane</location>
        <topology evidence="1">Multi-pass membrane protein</topology>
    </subcellularLocation>
</comment>
<keyword evidence="3 5" id="KW-1133">Transmembrane helix</keyword>
<dbReference type="InterPro" id="IPR005829">
    <property type="entry name" value="Sugar_transporter_CS"/>
</dbReference>
<feature type="transmembrane region" description="Helical" evidence="5">
    <location>
        <begin position="493"/>
        <end position="515"/>
    </location>
</feature>
<evidence type="ECO:0000259" key="6">
    <source>
        <dbReference type="PROSITE" id="PS50850"/>
    </source>
</evidence>
<dbReference type="AlphaFoldDB" id="A0AAE0QGK7"/>
<sequence>MLIAFLMRLTRCVLSAAFFGALGSSFLYGYNLSVVNAPSKDIKAFYNLTWMTRYGEPLTVDTLTLLWSITVSIFAVGGLMGSLTVPYLIKILGRKGTLLANNVLAVISALLMALGEKAGSFEMLIIGRFIVGMDSGVSLSALPMYLGEISPRQYRGSIGQFNSVFICLGVFSGQLFSLPEIFGHVNRWNFLFAFIAVPAILQLCVLPFLPESPRFLLMERRDEARAEKVTVISIITITIVIIVTITVTVIITNISIAIVIAVTVIITIITITIISITVISIITNTIVITVTITIIIITILITVTISHCHHHHYNHHHRHYCHHQSLSSSPPSLLSPSPSLSPSVIVILTIITITIVIAVTAIITIITIIIITVTISHCHHHYNHHTIIIVTITVTVILTIITIVIIVTISHCHHHHYNHHIIIITVDISHGHHNYNHHTIIIVTITVTVILTIITIVIIVTISHCHHHHYNHHIIIITVDISHGHHNYNHHTIIIVTITVTVILTIITIVIIVTISHCHHHHYNHHIIIITVDISHGHHNYNHHTIIIVTITVTVILTIITIVIIVTISHCHHHHYNHHIIIITVDISHAFQSFLGKKDVSAELEEVYGEIRVQNTQQSVSFFRLFRNPSIRWQLITVITIMSSYQLCGLNVIWYYTNGIFESAGFDKSTIPYVTLSTGFIETLAAVISGLVIERVGRKLLLIFGFSAMAVCYSLLTIFLHFQDSYSWMPYMSFISILALIASFCSGPGGIPFILTGELFEQAHRPAAFLVAGIVNWLANFIVGLIFPFIQEFLQNYAFLVFVFVCVLAAIYIIVVLPETKNKTFMEISQSFAKINKIPQHVEAEMEDVLDVQQGKTNPLHLNAGTVNAKHPVRNHEDNGVVQSESCF</sequence>
<keyword evidence="4 5" id="KW-0472">Membrane</keyword>
<feature type="domain" description="Major facilitator superfamily (MFS) profile" evidence="6">
    <location>
        <begin position="17"/>
        <end position="821"/>
    </location>
</feature>
<feature type="transmembrane region" description="Helical" evidence="5">
    <location>
        <begin position="387"/>
        <end position="409"/>
    </location>
</feature>
<feature type="transmembrane region" description="Helical" evidence="5">
    <location>
        <begin position="728"/>
        <end position="755"/>
    </location>
</feature>
<reference evidence="7" key="1">
    <citation type="submission" date="2023-06" db="EMBL/GenBank/DDBJ databases">
        <title>Male Hemibagrus guttatus genome.</title>
        <authorList>
            <person name="Bian C."/>
        </authorList>
    </citation>
    <scope>NUCLEOTIDE SEQUENCE</scope>
    <source>
        <strain evidence="7">Male_cb2023</strain>
        <tissue evidence="7">Muscle</tissue>
    </source>
</reference>
<feature type="transmembrane region" description="Helical" evidence="5">
    <location>
        <begin position="188"/>
        <end position="209"/>
    </location>
</feature>
<dbReference type="Proteomes" id="UP001274896">
    <property type="component" value="Unassembled WGS sequence"/>
</dbReference>
<feature type="transmembrane region" description="Helical" evidence="5">
    <location>
        <begin position="700"/>
        <end position="722"/>
    </location>
</feature>
<dbReference type="InterPro" id="IPR020846">
    <property type="entry name" value="MFS_dom"/>
</dbReference>
<dbReference type="GO" id="GO:0046323">
    <property type="term" value="P:D-glucose import"/>
    <property type="evidence" value="ECO:0007669"/>
    <property type="project" value="TreeGrafter"/>
</dbReference>
<dbReference type="PANTHER" id="PTHR23503">
    <property type="entry name" value="SOLUTE CARRIER FAMILY 2"/>
    <property type="match status" value="1"/>
</dbReference>